<gene>
    <name evidence="2" type="ORF">Megvenef_01156</name>
</gene>
<protein>
    <submittedName>
        <fullName evidence="2">ParA family protein</fullName>
    </submittedName>
</protein>
<dbReference type="InterPro" id="IPR002586">
    <property type="entry name" value="CobQ/CobB/MinD/ParA_Nub-bd_dom"/>
</dbReference>
<name>A0ABU5NDE6_9RICK</name>
<dbReference type="InterPro" id="IPR050678">
    <property type="entry name" value="DNA_Partitioning_ATPase"/>
</dbReference>
<dbReference type="RefSeq" id="WP_322777086.1">
    <property type="nucleotide sequence ID" value="NZ_JARJFB010000092.1"/>
</dbReference>
<organism evidence="2 3">
    <name type="scientific">Candidatus Megaera venefica</name>
    <dbReference type="NCBI Taxonomy" id="2055910"/>
    <lineage>
        <taxon>Bacteria</taxon>
        <taxon>Pseudomonadati</taxon>
        <taxon>Pseudomonadota</taxon>
        <taxon>Alphaproteobacteria</taxon>
        <taxon>Rickettsiales</taxon>
        <taxon>Rickettsiaceae</taxon>
        <taxon>Candidatus Megaera</taxon>
    </lineage>
</organism>
<comment type="caution">
    <text evidence="2">The sequence shown here is derived from an EMBL/GenBank/DDBJ whole genome shotgun (WGS) entry which is preliminary data.</text>
</comment>
<evidence type="ECO:0000313" key="2">
    <source>
        <dbReference type="EMBL" id="MEA0971183.1"/>
    </source>
</evidence>
<dbReference type="Proteomes" id="UP001291687">
    <property type="component" value="Unassembled WGS sequence"/>
</dbReference>
<sequence>MIKIAIISQKGGAGKTTLAINLAVEAERTNLSSLLIDLDPQSSATEWSDIREQDYPVVLSAHASRMDKLIQKAEVNNASFVFIDTAPHSENAALESAKIADLVLIPCRAGILDIKAIQSSLNICNLAQVKALVILNALPSQRTIEKEARQAIEKIGGNVCEYTVGQRIIFSHAMTAGLGVVEFDVNSKASREIQNIFELINQVKKDAK</sequence>
<feature type="domain" description="CobQ/CobB/MinD/ParA nucleotide binding" evidence="1">
    <location>
        <begin position="4"/>
        <end position="164"/>
    </location>
</feature>
<keyword evidence="3" id="KW-1185">Reference proteome</keyword>
<dbReference type="PANTHER" id="PTHR13696">
    <property type="entry name" value="P-LOOP CONTAINING NUCLEOSIDE TRIPHOSPHATE HYDROLASE"/>
    <property type="match status" value="1"/>
</dbReference>
<proteinExistence type="predicted"/>
<dbReference type="SUPFAM" id="SSF52540">
    <property type="entry name" value="P-loop containing nucleoside triphosphate hydrolases"/>
    <property type="match status" value="1"/>
</dbReference>
<evidence type="ECO:0000259" key="1">
    <source>
        <dbReference type="Pfam" id="PF01656"/>
    </source>
</evidence>
<evidence type="ECO:0000313" key="3">
    <source>
        <dbReference type="Proteomes" id="UP001291687"/>
    </source>
</evidence>
<reference evidence="2 3" key="1">
    <citation type="submission" date="2023-03" db="EMBL/GenBank/DDBJ databases">
        <title>Host association and intracellularity evolved multiple times independently in the Rickettsiales.</title>
        <authorList>
            <person name="Castelli M."/>
            <person name="Nardi T."/>
            <person name="Gammuto L."/>
            <person name="Bellinzona G."/>
            <person name="Sabaneyeva E."/>
            <person name="Potekhin A."/>
            <person name="Serra V."/>
            <person name="Petroni G."/>
            <person name="Sassera D."/>
        </authorList>
    </citation>
    <scope>NUCLEOTIDE SEQUENCE [LARGE SCALE GENOMIC DNA]</scope>
    <source>
        <strain evidence="2 3">Sr 2-6</strain>
    </source>
</reference>
<dbReference type="CDD" id="cd02042">
    <property type="entry name" value="ParAB_family"/>
    <property type="match status" value="1"/>
</dbReference>
<accession>A0ABU5NDE6</accession>
<dbReference type="Pfam" id="PF01656">
    <property type="entry name" value="CbiA"/>
    <property type="match status" value="1"/>
</dbReference>
<dbReference type="PIRSF" id="PIRSF009320">
    <property type="entry name" value="Nuc_binding_HP_1000"/>
    <property type="match status" value="1"/>
</dbReference>
<dbReference type="InterPro" id="IPR027417">
    <property type="entry name" value="P-loop_NTPase"/>
</dbReference>
<dbReference type="EMBL" id="JARJFB010000092">
    <property type="protein sequence ID" value="MEA0971183.1"/>
    <property type="molecule type" value="Genomic_DNA"/>
</dbReference>
<dbReference type="PANTHER" id="PTHR13696:SF96">
    <property type="entry name" value="COBQ_COBB_MIND_PARA NUCLEOTIDE BINDING DOMAIN-CONTAINING PROTEIN"/>
    <property type="match status" value="1"/>
</dbReference>
<dbReference type="Gene3D" id="3.40.50.300">
    <property type="entry name" value="P-loop containing nucleotide triphosphate hydrolases"/>
    <property type="match status" value="1"/>
</dbReference>